<keyword evidence="4 7" id="KW-0378">Hydrolase</keyword>
<comment type="similarity">
    <text evidence="1 7">Belongs to the peptidase M4 family.</text>
</comment>
<feature type="region of interest" description="Disordered" evidence="8">
    <location>
        <begin position="72"/>
        <end position="116"/>
    </location>
</feature>
<feature type="compositionally biased region" description="Basic and acidic residues" evidence="8">
    <location>
        <begin position="72"/>
        <end position="95"/>
    </location>
</feature>
<evidence type="ECO:0000259" key="10">
    <source>
        <dbReference type="Pfam" id="PF02868"/>
    </source>
</evidence>
<evidence type="ECO:0000256" key="8">
    <source>
        <dbReference type="SAM" id="MobiDB-lite"/>
    </source>
</evidence>
<reference evidence="11 12" key="1">
    <citation type="journal article" date="2019" name="Int. J. Syst. Evol. Microbiol.">
        <title>The Global Catalogue of Microorganisms (GCM) 10K type strain sequencing project: providing services to taxonomists for standard genome sequencing and annotation.</title>
        <authorList>
            <consortium name="The Broad Institute Genomics Platform"/>
            <consortium name="The Broad Institute Genome Sequencing Center for Infectious Disease"/>
            <person name="Wu L."/>
            <person name="Ma J."/>
        </authorList>
    </citation>
    <scope>NUCLEOTIDE SEQUENCE [LARGE SCALE GENOMIC DNA]</scope>
    <source>
        <strain evidence="11 12">JCM 16013</strain>
    </source>
</reference>
<feature type="domain" description="Peptidase M4" evidence="9">
    <location>
        <begin position="112"/>
        <end position="195"/>
    </location>
</feature>
<dbReference type="Proteomes" id="UP001499854">
    <property type="component" value="Unassembled WGS sequence"/>
</dbReference>
<evidence type="ECO:0000256" key="1">
    <source>
        <dbReference type="ARBA" id="ARBA00009388"/>
    </source>
</evidence>
<keyword evidence="7" id="KW-0964">Secreted</keyword>
<dbReference type="EMBL" id="BAAAQM010000009">
    <property type="protein sequence ID" value="GAA1963925.1"/>
    <property type="molecule type" value="Genomic_DNA"/>
</dbReference>
<proteinExistence type="inferred from homology"/>
<dbReference type="Gene3D" id="3.10.170.10">
    <property type="match status" value="1"/>
</dbReference>
<dbReference type="Pfam" id="PF02868">
    <property type="entry name" value="Peptidase_M4_C"/>
    <property type="match status" value="1"/>
</dbReference>
<keyword evidence="2 7" id="KW-0645">Protease</keyword>
<name>A0ABN2R5D3_9ACTN</name>
<dbReference type="PANTHER" id="PTHR43579:SF1">
    <property type="entry name" value="NEUTRAL METALLOPROTEINASE"/>
    <property type="match status" value="1"/>
</dbReference>
<dbReference type="Pfam" id="PF01447">
    <property type="entry name" value="Peptidase_M4"/>
    <property type="match status" value="1"/>
</dbReference>
<accession>A0ABN2R5D3</accession>
<evidence type="ECO:0000256" key="3">
    <source>
        <dbReference type="ARBA" id="ARBA00022723"/>
    </source>
</evidence>
<dbReference type="InterPro" id="IPR027268">
    <property type="entry name" value="Peptidase_M4/M1_CTD_sf"/>
</dbReference>
<dbReference type="InterPro" id="IPR013856">
    <property type="entry name" value="Peptidase_M4_domain"/>
</dbReference>
<feature type="domain" description="Peptidase M4 C-terminal" evidence="10">
    <location>
        <begin position="198"/>
        <end position="367"/>
    </location>
</feature>
<dbReference type="RefSeq" id="WP_344656792.1">
    <property type="nucleotide sequence ID" value="NZ_BAAAQM010000009.1"/>
</dbReference>
<dbReference type="PANTHER" id="PTHR43579">
    <property type="match status" value="1"/>
</dbReference>
<comment type="subcellular location">
    <subcellularLocation>
        <location evidence="7">Secreted</location>
    </subcellularLocation>
</comment>
<keyword evidence="6 7" id="KW-0482">Metalloprotease</keyword>
<dbReference type="CDD" id="cd09597">
    <property type="entry name" value="M4_TLP"/>
    <property type="match status" value="1"/>
</dbReference>
<keyword evidence="5 7" id="KW-0862">Zinc</keyword>
<comment type="cofactor">
    <cofactor evidence="7">
        <name>Zn(2+)</name>
        <dbReference type="ChEBI" id="CHEBI:29105"/>
    </cofactor>
</comment>
<sequence length="371" mass="39644">MTRGIIRVKSQNQALSQPVSTEPPVFCGIVPPHILNRLAGSGLRVADAARRTLVADVRHRLTRSAVPWVGERHLAPPAEAEQRDDRAVYDDHDTENLPGSEVRAEGAAPTGDQSADEAYDGLGATFDFYLKVYKRWSVDGQGLPLKGTVHYGVQYDNAFWNGSQMVFGDGDGAVFGRFTSSVDVIGHELTHGVTQYTANLVYRGQSGALNESVSDVFGSMVKQYRLGQDAADADWLIGAGLFLPSVRGVALRSMKDPGTAYDDPAIGKDPQPATMSGYVDTSDDDGGVHINSGIPNRAFYLAATAIGGASWEGAGLIWYDVLTSPTLPAAATFATFGTATVHAAEKRFGRRSHEAHAVAAAWREVGVSVHT</sequence>
<keyword evidence="12" id="KW-1185">Reference proteome</keyword>
<protein>
    <recommendedName>
        <fullName evidence="7">Neutral metalloproteinase</fullName>
        <ecNumber evidence="7">3.4.24.-</ecNumber>
    </recommendedName>
</protein>
<dbReference type="SUPFAM" id="SSF55486">
    <property type="entry name" value="Metalloproteases ('zincins'), catalytic domain"/>
    <property type="match status" value="1"/>
</dbReference>
<gene>
    <name evidence="11" type="ORF">GCM10009838_21380</name>
</gene>
<evidence type="ECO:0000256" key="2">
    <source>
        <dbReference type="ARBA" id="ARBA00022670"/>
    </source>
</evidence>
<evidence type="ECO:0000256" key="7">
    <source>
        <dbReference type="RuleBase" id="RU366073"/>
    </source>
</evidence>
<dbReference type="InterPro" id="IPR052759">
    <property type="entry name" value="Metalloprotease_M4"/>
</dbReference>
<dbReference type="PRINTS" id="PR00730">
    <property type="entry name" value="THERMOLYSIN"/>
</dbReference>
<dbReference type="EC" id="3.4.24.-" evidence="7"/>
<evidence type="ECO:0000313" key="11">
    <source>
        <dbReference type="EMBL" id="GAA1963925.1"/>
    </source>
</evidence>
<comment type="caution">
    <text evidence="11">The sequence shown here is derived from an EMBL/GenBank/DDBJ whole genome shotgun (WGS) entry which is preliminary data.</text>
</comment>
<organism evidence="11 12">
    <name type="scientific">Catenulispora subtropica</name>
    <dbReference type="NCBI Taxonomy" id="450798"/>
    <lineage>
        <taxon>Bacteria</taxon>
        <taxon>Bacillati</taxon>
        <taxon>Actinomycetota</taxon>
        <taxon>Actinomycetes</taxon>
        <taxon>Catenulisporales</taxon>
        <taxon>Catenulisporaceae</taxon>
        <taxon>Catenulispora</taxon>
    </lineage>
</organism>
<evidence type="ECO:0000313" key="12">
    <source>
        <dbReference type="Proteomes" id="UP001499854"/>
    </source>
</evidence>
<evidence type="ECO:0000256" key="5">
    <source>
        <dbReference type="ARBA" id="ARBA00022833"/>
    </source>
</evidence>
<evidence type="ECO:0000256" key="4">
    <source>
        <dbReference type="ARBA" id="ARBA00022801"/>
    </source>
</evidence>
<dbReference type="InterPro" id="IPR001570">
    <property type="entry name" value="Peptidase_M4_C_domain"/>
</dbReference>
<dbReference type="InterPro" id="IPR023612">
    <property type="entry name" value="Peptidase_M4"/>
</dbReference>
<evidence type="ECO:0000256" key="6">
    <source>
        <dbReference type="ARBA" id="ARBA00023049"/>
    </source>
</evidence>
<comment type="function">
    <text evidence="7">Extracellular zinc metalloprotease.</text>
</comment>
<keyword evidence="3" id="KW-0479">Metal-binding</keyword>
<evidence type="ECO:0000259" key="9">
    <source>
        <dbReference type="Pfam" id="PF01447"/>
    </source>
</evidence>
<dbReference type="Gene3D" id="1.10.390.10">
    <property type="entry name" value="Neutral Protease Domain 2"/>
    <property type="match status" value="1"/>
</dbReference>